<evidence type="ECO:0000256" key="8">
    <source>
        <dbReference type="ARBA" id="ARBA00022848"/>
    </source>
</evidence>
<proteinExistence type="inferred from homology"/>
<evidence type="ECO:0000256" key="13">
    <source>
        <dbReference type="PIRSR" id="PIRSR602401-1"/>
    </source>
</evidence>
<dbReference type="Pfam" id="PF00067">
    <property type="entry name" value="p450"/>
    <property type="match status" value="1"/>
</dbReference>
<keyword evidence="12" id="KW-0472">Membrane</keyword>
<dbReference type="GO" id="GO:0019373">
    <property type="term" value="P:epoxygenase P450 pathway"/>
    <property type="evidence" value="ECO:0007669"/>
    <property type="project" value="TreeGrafter"/>
</dbReference>
<dbReference type="GO" id="GO:0008392">
    <property type="term" value="F:arachidonate epoxygenase activity"/>
    <property type="evidence" value="ECO:0007669"/>
    <property type="project" value="TreeGrafter"/>
</dbReference>
<evidence type="ECO:0000256" key="6">
    <source>
        <dbReference type="ARBA" id="ARBA00022723"/>
    </source>
</evidence>
<evidence type="ECO:0000256" key="9">
    <source>
        <dbReference type="ARBA" id="ARBA00023002"/>
    </source>
</evidence>
<evidence type="ECO:0000256" key="1">
    <source>
        <dbReference type="ARBA" id="ARBA00001971"/>
    </source>
</evidence>
<evidence type="ECO:0000256" key="4">
    <source>
        <dbReference type="ARBA" id="ARBA00010617"/>
    </source>
</evidence>
<keyword evidence="9 14" id="KW-0560">Oxidoreductase</keyword>
<gene>
    <name evidence="15" type="ORF">AB205_0085170</name>
</gene>
<reference evidence="16" key="1">
    <citation type="journal article" date="2017" name="Nat. Commun.">
        <title>The North American bullfrog draft genome provides insight into hormonal regulation of long noncoding RNA.</title>
        <authorList>
            <person name="Hammond S.A."/>
            <person name="Warren R.L."/>
            <person name="Vandervalk B.P."/>
            <person name="Kucuk E."/>
            <person name="Khan H."/>
            <person name="Gibb E.A."/>
            <person name="Pandoh P."/>
            <person name="Kirk H."/>
            <person name="Zhao Y."/>
            <person name="Jones M."/>
            <person name="Mungall A.J."/>
            <person name="Coope R."/>
            <person name="Pleasance S."/>
            <person name="Moore R.A."/>
            <person name="Holt R.A."/>
            <person name="Round J.M."/>
            <person name="Ohora S."/>
            <person name="Walle B.V."/>
            <person name="Veldhoen N."/>
            <person name="Helbing C.C."/>
            <person name="Birol I."/>
        </authorList>
    </citation>
    <scope>NUCLEOTIDE SEQUENCE [LARGE SCALE GENOMIC DNA]</scope>
</reference>
<dbReference type="SUPFAM" id="SSF48264">
    <property type="entry name" value="Cytochrome P450"/>
    <property type="match status" value="1"/>
</dbReference>
<dbReference type="InterPro" id="IPR001128">
    <property type="entry name" value="Cyt_P450"/>
</dbReference>
<keyword evidence="8" id="KW-0492">Microsome</keyword>
<dbReference type="PANTHER" id="PTHR24300">
    <property type="entry name" value="CYTOCHROME P450 508A4-RELATED"/>
    <property type="match status" value="1"/>
</dbReference>
<dbReference type="FunFam" id="1.10.630.10:FF:000238">
    <property type="entry name" value="Cytochrome P450 2A6"/>
    <property type="match status" value="1"/>
</dbReference>
<sequence>MGKRGIAERIQEEAHFLVEQFRKNGENLFDPTDMLRLAVSNVICSIVFGERFDYEDEKFTNLLFLLKEILNTLASAWGILVNLFPNISPYIPGPHQKVFRNFGKVKEFISESVDHHKKTIDMNCPRDFIDSFLIKMEEDKNKPNTEFHFENLFMTVLDLFNAGIETTSSTLKSALLILLKHPDVAKKMQVEIDNVIGQNRLPSMEDRIKMPYTDAVIHEIQRFADITPLGLPHATSKDTVFRGHNIPKGTTVSPLMTSVLKDPKYFRHPEKFDPGHFLDEDGQLKNNEAFIPFSIGKRSCLGEGLARMEIFIFLTTILQKLQLKTNKALEDIEITPEPGKNGVILRTYQLYVEPR</sequence>
<comment type="subcellular location">
    <subcellularLocation>
        <location evidence="3">Endoplasmic reticulum membrane</location>
        <topology evidence="3">Peripheral membrane protein</topology>
    </subcellularLocation>
    <subcellularLocation>
        <location evidence="2">Microsome membrane</location>
        <topology evidence="2">Peripheral membrane protein</topology>
    </subcellularLocation>
</comment>
<dbReference type="OrthoDB" id="1103324at2759"/>
<accession>A0A2G9S6C0</accession>
<dbReference type="Proteomes" id="UP000228934">
    <property type="component" value="Unassembled WGS sequence"/>
</dbReference>
<dbReference type="PROSITE" id="PS00086">
    <property type="entry name" value="CYTOCHROME_P450"/>
    <property type="match status" value="1"/>
</dbReference>
<evidence type="ECO:0000256" key="5">
    <source>
        <dbReference type="ARBA" id="ARBA00022617"/>
    </source>
</evidence>
<evidence type="ECO:0000256" key="2">
    <source>
        <dbReference type="ARBA" id="ARBA00004174"/>
    </source>
</evidence>
<dbReference type="InterPro" id="IPR050182">
    <property type="entry name" value="Cytochrome_P450_fam2"/>
</dbReference>
<evidence type="ECO:0000313" key="16">
    <source>
        <dbReference type="Proteomes" id="UP000228934"/>
    </source>
</evidence>
<dbReference type="InterPro" id="IPR017972">
    <property type="entry name" value="Cyt_P450_CS"/>
</dbReference>
<keyword evidence="10 13" id="KW-0408">Iron</keyword>
<evidence type="ECO:0000256" key="12">
    <source>
        <dbReference type="ARBA" id="ARBA00023136"/>
    </source>
</evidence>
<dbReference type="GO" id="GO:0006805">
    <property type="term" value="P:xenobiotic metabolic process"/>
    <property type="evidence" value="ECO:0007669"/>
    <property type="project" value="TreeGrafter"/>
</dbReference>
<evidence type="ECO:0000256" key="7">
    <source>
        <dbReference type="ARBA" id="ARBA00022824"/>
    </source>
</evidence>
<dbReference type="PANTHER" id="PTHR24300:SF390">
    <property type="entry name" value="CYTOCHROME P450 FAMILY 2 SUBFAMILY A MEMBER 6 GENE 2"/>
    <property type="match status" value="1"/>
</dbReference>
<dbReference type="GO" id="GO:0016712">
    <property type="term" value="F:oxidoreductase activity, acting on paired donors, with incorporation or reduction of molecular oxygen, reduced flavin or flavoprotein as one donor, and incorporation of one atom of oxygen"/>
    <property type="evidence" value="ECO:0007669"/>
    <property type="project" value="InterPro"/>
</dbReference>
<dbReference type="InterPro" id="IPR002401">
    <property type="entry name" value="Cyt_P450_E_grp-I"/>
</dbReference>
<comment type="similarity">
    <text evidence="4 14">Belongs to the cytochrome P450 family.</text>
</comment>
<protein>
    <submittedName>
        <fullName evidence="15">Uncharacterized protein</fullName>
    </submittedName>
</protein>
<dbReference type="GO" id="GO:0005506">
    <property type="term" value="F:iron ion binding"/>
    <property type="evidence" value="ECO:0007669"/>
    <property type="project" value="InterPro"/>
</dbReference>
<comment type="cofactor">
    <cofactor evidence="1 13">
        <name>heme</name>
        <dbReference type="ChEBI" id="CHEBI:30413"/>
    </cofactor>
</comment>
<dbReference type="AlphaFoldDB" id="A0A2G9S6C0"/>
<keyword evidence="5 13" id="KW-0349">Heme</keyword>
<name>A0A2G9S6C0_AQUCT</name>
<organism evidence="15 16">
    <name type="scientific">Aquarana catesbeiana</name>
    <name type="common">American bullfrog</name>
    <name type="synonym">Rana catesbeiana</name>
    <dbReference type="NCBI Taxonomy" id="8400"/>
    <lineage>
        <taxon>Eukaryota</taxon>
        <taxon>Metazoa</taxon>
        <taxon>Chordata</taxon>
        <taxon>Craniata</taxon>
        <taxon>Vertebrata</taxon>
        <taxon>Euteleostomi</taxon>
        <taxon>Amphibia</taxon>
        <taxon>Batrachia</taxon>
        <taxon>Anura</taxon>
        <taxon>Neobatrachia</taxon>
        <taxon>Ranoidea</taxon>
        <taxon>Ranidae</taxon>
        <taxon>Aquarana</taxon>
    </lineage>
</organism>
<dbReference type="Gene3D" id="1.10.630.10">
    <property type="entry name" value="Cytochrome P450"/>
    <property type="match status" value="1"/>
</dbReference>
<keyword evidence="7" id="KW-0256">Endoplasmic reticulum</keyword>
<evidence type="ECO:0000256" key="3">
    <source>
        <dbReference type="ARBA" id="ARBA00004406"/>
    </source>
</evidence>
<dbReference type="InterPro" id="IPR008067">
    <property type="entry name" value="Cyt_P450_E_grp-I_CYP2A-like"/>
</dbReference>
<evidence type="ECO:0000256" key="11">
    <source>
        <dbReference type="ARBA" id="ARBA00023033"/>
    </source>
</evidence>
<dbReference type="GO" id="GO:0020037">
    <property type="term" value="F:heme binding"/>
    <property type="evidence" value="ECO:0007669"/>
    <property type="project" value="InterPro"/>
</dbReference>
<dbReference type="EMBL" id="KV925977">
    <property type="protein sequence ID" value="PIO35739.1"/>
    <property type="molecule type" value="Genomic_DNA"/>
</dbReference>
<keyword evidence="11 14" id="KW-0503">Monooxygenase</keyword>
<dbReference type="PRINTS" id="PR00385">
    <property type="entry name" value="P450"/>
</dbReference>
<evidence type="ECO:0000256" key="14">
    <source>
        <dbReference type="RuleBase" id="RU000461"/>
    </source>
</evidence>
<evidence type="ECO:0000313" key="15">
    <source>
        <dbReference type="EMBL" id="PIO35739.1"/>
    </source>
</evidence>
<dbReference type="PRINTS" id="PR00463">
    <property type="entry name" value="EP450I"/>
</dbReference>
<dbReference type="InterPro" id="IPR036396">
    <property type="entry name" value="Cyt_P450_sf"/>
</dbReference>
<dbReference type="PRINTS" id="PR01684">
    <property type="entry name" value="EP450ICYP2A"/>
</dbReference>
<keyword evidence="16" id="KW-1185">Reference proteome</keyword>
<keyword evidence="6 13" id="KW-0479">Metal-binding</keyword>
<dbReference type="GO" id="GO:0005789">
    <property type="term" value="C:endoplasmic reticulum membrane"/>
    <property type="evidence" value="ECO:0007669"/>
    <property type="project" value="UniProtKB-SubCell"/>
</dbReference>
<evidence type="ECO:0000256" key="10">
    <source>
        <dbReference type="ARBA" id="ARBA00023004"/>
    </source>
</evidence>
<feature type="binding site" description="axial binding residue" evidence="13">
    <location>
        <position position="300"/>
    </location>
    <ligand>
        <name>heme</name>
        <dbReference type="ChEBI" id="CHEBI:30413"/>
    </ligand>
    <ligandPart>
        <name>Fe</name>
        <dbReference type="ChEBI" id="CHEBI:18248"/>
    </ligandPart>
</feature>